<name>A0ABT0UCT5_9BACT</name>
<gene>
    <name evidence="1" type="ORF">NB063_29250</name>
</gene>
<keyword evidence="2" id="KW-1185">Reference proteome</keyword>
<comment type="caution">
    <text evidence="1">The sequence shown here is derived from an EMBL/GenBank/DDBJ whole genome shotgun (WGS) entry which is preliminary data.</text>
</comment>
<accession>A0ABT0UCT5</accession>
<reference evidence="1 2" key="1">
    <citation type="journal article" date="2022" name="Syst. Appl. Microbiol.">
        <title>Rhodopirellula aestuarii sp. nov., a novel member of the genus Rhodopirellula isolated from brackish sediments collected in the Tagus River estuary, Portugal.</title>
        <authorList>
            <person name="Vitorino I.R."/>
            <person name="Klimek D."/>
            <person name="Calusinska M."/>
            <person name="Lobo-da-Cunha A."/>
            <person name="Vasconcelos V."/>
            <person name="Lage O.M."/>
        </authorList>
    </citation>
    <scope>NUCLEOTIDE SEQUENCE [LARGE SCALE GENOMIC DNA]</scope>
    <source>
        <strain evidence="1 2">ICT_H3.1</strain>
    </source>
</reference>
<proteinExistence type="predicted"/>
<organism evidence="1 2">
    <name type="scientific">Aporhodopirellula aestuarii</name>
    <dbReference type="NCBI Taxonomy" id="2950107"/>
    <lineage>
        <taxon>Bacteria</taxon>
        <taxon>Pseudomonadati</taxon>
        <taxon>Planctomycetota</taxon>
        <taxon>Planctomycetia</taxon>
        <taxon>Pirellulales</taxon>
        <taxon>Pirellulaceae</taxon>
        <taxon>Aporhodopirellula</taxon>
    </lineage>
</organism>
<dbReference type="Proteomes" id="UP001202961">
    <property type="component" value="Unassembled WGS sequence"/>
</dbReference>
<sequence>MDVSPWSTATRTTPSAEGMTCVVLPRSAPYSNRVSLDFINQQPVPNFCDLDPASPQKNGQRLGDIGRLAWVSIECDAV</sequence>
<dbReference type="EMBL" id="JAMQBK010000097">
    <property type="protein sequence ID" value="MCM2374730.1"/>
    <property type="molecule type" value="Genomic_DNA"/>
</dbReference>
<evidence type="ECO:0000313" key="1">
    <source>
        <dbReference type="EMBL" id="MCM2374730.1"/>
    </source>
</evidence>
<protein>
    <submittedName>
        <fullName evidence="1">Uncharacterized protein</fullName>
    </submittedName>
</protein>
<evidence type="ECO:0000313" key="2">
    <source>
        <dbReference type="Proteomes" id="UP001202961"/>
    </source>
</evidence>